<gene>
    <name evidence="2" type="ORF">SNOG_05976</name>
</gene>
<dbReference type="KEGG" id="pno:SNOG_05976"/>
<sequence length="30" mass="3151">MHGDFNAAQLPEVRVSAVPDGKPSGELVTQ</sequence>
<dbReference type="EMBL" id="CH445332">
    <property type="protein sequence ID" value="EAT87040.1"/>
    <property type="molecule type" value="Genomic_DNA"/>
</dbReference>
<accession>Q0UQI8</accession>
<dbReference type="RefSeq" id="XP_001796364.1">
    <property type="nucleotide sequence ID" value="XM_001796312.1"/>
</dbReference>
<organism evidence="2 3">
    <name type="scientific">Phaeosphaeria nodorum (strain SN15 / ATCC MYA-4574 / FGSC 10173)</name>
    <name type="common">Glume blotch fungus</name>
    <name type="synonym">Parastagonospora nodorum</name>
    <dbReference type="NCBI Taxonomy" id="321614"/>
    <lineage>
        <taxon>Eukaryota</taxon>
        <taxon>Fungi</taxon>
        <taxon>Dikarya</taxon>
        <taxon>Ascomycota</taxon>
        <taxon>Pezizomycotina</taxon>
        <taxon>Dothideomycetes</taxon>
        <taxon>Pleosporomycetidae</taxon>
        <taxon>Pleosporales</taxon>
        <taxon>Pleosporineae</taxon>
        <taxon>Phaeosphaeriaceae</taxon>
        <taxon>Parastagonospora</taxon>
    </lineage>
</organism>
<dbReference type="Proteomes" id="UP000001055">
    <property type="component" value="Unassembled WGS sequence"/>
</dbReference>
<feature type="region of interest" description="Disordered" evidence="1">
    <location>
        <begin position="1"/>
        <end position="30"/>
    </location>
</feature>
<name>Q0UQI8_PHANO</name>
<dbReference type="GeneID" id="5973241"/>
<proteinExistence type="predicted"/>
<evidence type="ECO:0000313" key="3">
    <source>
        <dbReference type="Proteomes" id="UP000001055"/>
    </source>
</evidence>
<evidence type="ECO:0000313" key="2">
    <source>
        <dbReference type="EMBL" id="EAT87040.1"/>
    </source>
</evidence>
<reference evidence="3" key="1">
    <citation type="journal article" date="2007" name="Plant Cell">
        <title>Dothideomycete-plant interactions illuminated by genome sequencing and EST analysis of the wheat pathogen Stagonospora nodorum.</title>
        <authorList>
            <person name="Hane J.K."/>
            <person name="Lowe R.G."/>
            <person name="Solomon P.S."/>
            <person name="Tan K.C."/>
            <person name="Schoch C.L."/>
            <person name="Spatafora J.W."/>
            <person name="Crous P.W."/>
            <person name="Kodira C."/>
            <person name="Birren B.W."/>
            <person name="Galagan J.E."/>
            <person name="Torriani S.F."/>
            <person name="McDonald B.A."/>
            <person name="Oliver R.P."/>
        </authorList>
    </citation>
    <scope>NUCLEOTIDE SEQUENCE [LARGE SCALE GENOMIC DNA]</scope>
    <source>
        <strain evidence="3">SN15 / ATCC MYA-4574 / FGSC 10173</strain>
    </source>
</reference>
<dbReference type="AlphaFoldDB" id="Q0UQI8"/>
<dbReference type="InParanoid" id="Q0UQI8"/>
<evidence type="ECO:0000256" key="1">
    <source>
        <dbReference type="SAM" id="MobiDB-lite"/>
    </source>
</evidence>
<protein>
    <submittedName>
        <fullName evidence="2">Uncharacterized protein</fullName>
    </submittedName>
</protein>